<protein>
    <submittedName>
        <fullName evidence="1">Uncharacterized protein</fullName>
    </submittedName>
</protein>
<dbReference type="GeneTree" id="ENSGT01140000286866"/>
<name>A0A8C6MTF0_MUSSI</name>
<dbReference type="AlphaFoldDB" id="A0A8C6MTF0"/>
<dbReference type="Ensembl" id="ENSMSIT00000013581.1">
    <property type="protein sequence ID" value="ENSMSIP00000010724.1"/>
    <property type="gene ID" value="ENSMSIG00000009396.1"/>
</dbReference>
<accession>A0A8C6MTF0</accession>
<reference evidence="1" key="2">
    <citation type="submission" date="2025-09" db="UniProtKB">
        <authorList>
            <consortium name="Ensembl"/>
        </authorList>
    </citation>
    <scope>IDENTIFICATION</scope>
</reference>
<reference evidence="1" key="1">
    <citation type="submission" date="2025-08" db="UniProtKB">
        <authorList>
            <consortium name="Ensembl"/>
        </authorList>
    </citation>
    <scope>IDENTIFICATION</scope>
</reference>
<proteinExistence type="predicted"/>
<evidence type="ECO:0000313" key="1">
    <source>
        <dbReference type="Ensembl" id="ENSMSIP00000010724.1"/>
    </source>
</evidence>
<evidence type="ECO:0000313" key="2">
    <source>
        <dbReference type="Proteomes" id="UP000694415"/>
    </source>
</evidence>
<keyword evidence="2" id="KW-1185">Reference proteome</keyword>
<dbReference type="Proteomes" id="UP000694415">
    <property type="component" value="Unplaced"/>
</dbReference>
<organism evidence="1 2">
    <name type="scientific">Mus spicilegus</name>
    <name type="common">Mound-building mouse</name>
    <dbReference type="NCBI Taxonomy" id="10103"/>
    <lineage>
        <taxon>Eukaryota</taxon>
        <taxon>Metazoa</taxon>
        <taxon>Chordata</taxon>
        <taxon>Craniata</taxon>
        <taxon>Vertebrata</taxon>
        <taxon>Euteleostomi</taxon>
        <taxon>Mammalia</taxon>
        <taxon>Eutheria</taxon>
        <taxon>Euarchontoglires</taxon>
        <taxon>Glires</taxon>
        <taxon>Rodentia</taxon>
        <taxon>Myomorpha</taxon>
        <taxon>Muroidea</taxon>
        <taxon>Muridae</taxon>
        <taxon>Murinae</taxon>
        <taxon>Mus</taxon>
        <taxon>Mus</taxon>
    </lineage>
</organism>
<sequence>MTGLESLWVSEVLWLPLRSNHTSPKSSTGSCQASRYRPAPVPAESFSLACAVSKSVKVALPTPAWTERVTDVEGGMTHNGCADLLLCAILALRVPVGLGVQYS</sequence>